<evidence type="ECO:0000313" key="3">
    <source>
        <dbReference type="EMBL" id="TMO68032.1"/>
    </source>
</evidence>
<evidence type="ECO:0000256" key="2">
    <source>
        <dbReference type="PIRNR" id="PIRNR006221"/>
    </source>
</evidence>
<keyword evidence="2 3" id="KW-0418">Kinase</keyword>
<reference evidence="4" key="2">
    <citation type="submission" date="2019-06" db="EMBL/GenBank/DDBJ databases">
        <title>Co-occurence of chitin degradation, pigmentation and bioactivity in marine Pseudoalteromonas.</title>
        <authorList>
            <person name="Sonnenschein E.C."/>
            <person name="Bech P.K."/>
        </authorList>
    </citation>
    <scope>NUCLEOTIDE SEQUENCE [LARGE SCALE GENOMIC DNA]</scope>
    <source>
        <strain evidence="4">S3790</strain>
    </source>
</reference>
<evidence type="ECO:0000256" key="1">
    <source>
        <dbReference type="ARBA" id="ARBA00009460"/>
    </source>
</evidence>
<protein>
    <submittedName>
        <fullName evidence="3">Fructosamine kinase family protein</fullName>
    </submittedName>
</protein>
<reference evidence="3 4" key="1">
    <citation type="submission" date="2018-01" db="EMBL/GenBank/DDBJ databases">
        <authorList>
            <person name="Paulsen S."/>
            <person name="Gram L.K."/>
        </authorList>
    </citation>
    <scope>NUCLEOTIDE SEQUENCE [LARGE SCALE GENOMIC DNA]</scope>
    <source>
        <strain evidence="3 4">S3790</strain>
    </source>
</reference>
<dbReference type="OrthoDB" id="5291879at2"/>
<dbReference type="GO" id="GO:0016301">
    <property type="term" value="F:kinase activity"/>
    <property type="evidence" value="ECO:0007669"/>
    <property type="project" value="UniProtKB-UniRule"/>
</dbReference>
<dbReference type="EMBL" id="PNBX01000046">
    <property type="protein sequence ID" value="TMO68032.1"/>
    <property type="molecule type" value="Genomic_DNA"/>
</dbReference>
<dbReference type="Pfam" id="PF03881">
    <property type="entry name" value="Fructosamin_kin"/>
    <property type="match status" value="1"/>
</dbReference>
<dbReference type="Proteomes" id="UP000307217">
    <property type="component" value="Unassembled WGS sequence"/>
</dbReference>
<dbReference type="Gene3D" id="3.90.1200.10">
    <property type="match status" value="1"/>
</dbReference>
<dbReference type="InterPro" id="IPR011009">
    <property type="entry name" value="Kinase-like_dom_sf"/>
</dbReference>
<dbReference type="InterPro" id="IPR016477">
    <property type="entry name" value="Fructo-/Ketosamine-3-kinase"/>
</dbReference>
<dbReference type="PANTHER" id="PTHR12149">
    <property type="entry name" value="FRUCTOSAMINE 3 KINASE-RELATED PROTEIN"/>
    <property type="match status" value="1"/>
</dbReference>
<proteinExistence type="inferred from homology"/>
<gene>
    <name evidence="3" type="ORF">CWC19_11220</name>
</gene>
<accession>A0A5S3V8K5</accession>
<comment type="caution">
    <text evidence="3">The sequence shown here is derived from an EMBL/GenBank/DDBJ whole genome shotgun (WGS) entry which is preliminary data.</text>
</comment>
<dbReference type="PIRSF" id="PIRSF006221">
    <property type="entry name" value="Ketosamine-3-kinase"/>
    <property type="match status" value="1"/>
</dbReference>
<dbReference type="Gene3D" id="3.30.200.20">
    <property type="entry name" value="Phosphorylase Kinase, domain 1"/>
    <property type="match status" value="1"/>
</dbReference>
<organism evidence="3 4">
    <name type="scientific">Pseudoalteromonas aurantia</name>
    <dbReference type="NCBI Taxonomy" id="43654"/>
    <lineage>
        <taxon>Bacteria</taxon>
        <taxon>Pseudomonadati</taxon>
        <taxon>Pseudomonadota</taxon>
        <taxon>Gammaproteobacteria</taxon>
        <taxon>Alteromonadales</taxon>
        <taxon>Pseudoalteromonadaceae</taxon>
        <taxon>Pseudoalteromonas</taxon>
    </lineage>
</organism>
<dbReference type="RefSeq" id="WP_138591956.1">
    <property type="nucleotide sequence ID" value="NZ_PNBX01000046.1"/>
</dbReference>
<name>A0A5S3V8K5_9GAMM</name>
<sequence>MWNMVNQQISSALHSDFEFTDKKQLASHNKEKLYKICDDKHAYLVKVDRLTALERFEAQAHSLDLLTRDSDFMIGDTITIGSSLDFSFMVLEWLDTQQSTPNWHDCGTLLAKMHQRHEQEMFGLEHDNYIQQLLQPNQWHKKWETFFAEDRIGWQLQLLAEKGIMLVNIDEFVTLIKTLLPHHVQPSLLHGHFWSGNIAFNQDKPCLFNPACYYGDSEVDIAMAELYTPLPEAFYSGYNTVKPAKQERTLKKAIYQLYPLLLSANLFAGDYLYQAKQRIQEILK</sequence>
<dbReference type="AlphaFoldDB" id="A0A5S3V8K5"/>
<evidence type="ECO:0000313" key="4">
    <source>
        <dbReference type="Proteomes" id="UP000307217"/>
    </source>
</evidence>
<comment type="similarity">
    <text evidence="1 2">Belongs to the fructosamine kinase family.</text>
</comment>
<dbReference type="SUPFAM" id="SSF56112">
    <property type="entry name" value="Protein kinase-like (PK-like)"/>
    <property type="match status" value="1"/>
</dbReference>
<dbReference type="PANTHER" id="PTHR12149:SF8">
    <property type="entry name" value="PROTEIN-RIBULOSAMINE 3-KINASE"/>
    <property type="match status" value="1"/>
</dbReference>
<keyword evidence="2" id="KW-0808">Transferase</keyword>